<gene>
    <name evidence="2" type="ORF">VT73_01745</name>
</gene>
<name>A0A0C5BTJ8_9MICO</name>
<accession>A0A0C5BTJ8</accession>
<feature type="transmembrane region" description="Helical" evidence="1">
    <location>
        <begin position="137"/>
        <end position="159"/>
    </location>
</feature>
<dbReference type="Pfam" id="PF19865">
    <property type="entry name" value="DUF6338"/>
    <property type="match status" value="1"/>
</dbReference>
<dbReference type="RefSeq" id="WP_042734247.1">
    <property type="nucleotide sequence ID" value="NZ_CP010848.1"/>
</dbReference>
<dbReference type="GeneID" id="93668175"/>
<dbReference type="AlphaFoldDB" id="A0A0C5BTJ8"/>
<feature type="transmembrane region" description="Helical" evidence="1">
    <location>
        <begin position="93"/>
        <end position="114"/>
    </location>
</feature>
<keyword evidence="1" id="KW-1133">Transmembrane helix</keyword>
<sequence length="228" mass="23647">MPTAGRAGIGRGSAGFRAPASAAVPSCGIGGAVRSSCSKLLTLILSSGGPVAYVDLGVPCTSSRSSPGIAFIFAREGHRAVSKKSALRETATVVFVSAICAAVLGLVTAIVAAFCPEFRNTVGDLLGGNLTWGRENWPIAIFLAVVALVLATLLGRLMGSKWAFKKGLKKIGESDIPRDISPWTQLFTTDSEESVVEVALTLKSGAWVSGLLHSFDNDPDPHPVGRSP</sequence>
<keyword evidence="1" id="KW-0472">Membrane</keyword>
<dbReference type="InterPro" id="IPR045919">
    <property type="entry name" value="DUF6338"/>
</dbReference>
<keyword evidence="1" id="KW-0812">Transmembrane</keyword>
<comment type="caution">
    <text evidence="2">The sequence shown here is derived from an EMBL/GenBank/DDBJ whole genome shotgun (WGS) entry which is preliminary data.</text>
</comment>
<evidence type="ECO:0000256" key="1">
    <source>
        <dbReference type="SAM" id="Phobius"/>
    </source>
</evidence>
<dbReference type="KEGG" id="rtx:TI83_08605"/>
<evidence type="ECO:0000313" key="2">
    <source>
        <dbReference type="EMBL" id="KKM46997.1"/>
    </source>
</evidence>
<dbReference type="EMBL" id="LBFI01000011">
    <property type="protein sequence ID" value="KKM46997.1"/>
    <property type="molecule type" value="Genomic_DNA"/>
</dbReference>
<organism evidence="2 3">
    <name type="scientific">Rathayibacter toxicus</name>
    <dbReference type="NCBI Taxonomy" id="145458"/>
    <lineage>
        <taxon>Bacteria</taxon>
        <taxon>Bacillati</taxon>
        <taxon>Actinomycetota</taxon>
        <taxon>Actinomycetes</taxon>
        <taxon>Micrococcales</taxon>
        <taxon>Microbacteriaceae</taxon>
        <taxon>Rathayibacter</taxon>
    </lineage>
</organism>
<dbReference type="PATRIC" id="fig|145458.7.peg.1962"/>
<dbReference type="KEGG" id="rtc:APU90_08475"/>
<reference evidence="2 3" key="1">
    <citation type="submission" date="2015-04" db="EMBL/GenBank/DDBJ databases">
        <title>Draft genome sequence of Rathayibacter toxicus strain FH-142 (AKA 70134 or CS 32), a Western Australian isolate.</title>
        <authorList>
            <consortium name="Consortium for Microbial Forensics and Genomics (microFORGE)"/>
            <person name="Knight B.M."/>
            <person name="Roberts D.P."/>
            <person name="Lin D."/>
            <person name="Hari K."/>
            <person name="Fletcher J."/>
            <person name="Melcher U."/>
            <person name="Blagden T."/>
            <person name="Luster D.G."/>
            <person name="Sechler A.J."/>
            <person name="Schneider W.L."/>
            <person name="Winegar R.A."/>
        </authorList>
    </citation>
    <scope>NUCLEOTIDE SEQUENCE [LARGE SCALE GENOMIC DNA]</scope>
    <source>
        <strain evidence="2 3">FH142</strain>
    </source>
</reference>
<protein>
    <submittedName>
        <fullName evidence="2">Uncharacterized protein</fullName>
    </submittedName>
</protein>
<dbReference type="Proteomes" id="UP000052979">
    <property type="component" value="Unassembled WGS sequence"/>
</dbReference>
<keyword evidence="3" id="KW-1185">Reference proteome</keyword>
<evidence type="ECO:0000313" key="3">
    <source>
        <dbReference type="Proteomes" id="UP000052979"/>
    </source>
</evidence>
<proteinExistence type="predicted"/>